<reference evidence="1 2" key="1">
    <citation type="journal article" date="2020" name="IScience">
        <title>Genome Sequencing of the Endangered Kingdonia uniflora (Circaeasteraceae, Ranunculales) Reveals Potential Mechanisms of Evolutionary Specialization.</title>
        <authorList>
            <person name="Sun Y."/>
            <person name="Deng T."/>
            <person name="Zhang A."/>
            <person name="Moore M.J."/>
            <person name="Landis J.B."/>
            <person name="Lin N."/>
            <person name="Zhang H."/>
            <person name="Zhang X."/>
            <person name="Huang J."/>
            <person name="Zhang X."/>
            <person name="Sun H."/>
            <person name="Wang H."/>
        </authorList>
    </citation>
    <scope>NUCLEOTIDE SEQUENCE [LARGE SCALE GENOMIC DNA]</scope>
    <source>
        <strain evidence="1">TB1705</strain>
        <tissue evidence="1">Leaf</tissue>
    </source>
</reference>
<organism evidence="1 2">
    <name type="scientific">Kingdonia uniflora</name>
    <dbReference type="NCBI Taxonomy" id="39325"/>
    <lineage>
        <taxon>Eukaryota</taxon>
        <taxon>Viridiplantae</taxon>
        <taxon>Streptophyta</taxon>
        <taxon>Embryophyta</taxon>
        <taxon>Tracheophyta</taxon>
        <taxon>Spermatophyta</taxon>
        <taxon>Magnoliopsida</taxon>
        <taxon>Ranunculales</taxon>
        <taxon>Circaeasteraceae</taxon>
        <taxon>Kingdonia</taxon>
    </lineage>
</organism>
<keyword evidence="2" id="KW-1185">Reference proteome</keyword>
<proteinExistence type="predicted"/>
<name>A0A7J7N7D7_9MAGN</name>
<dbReference type="Proteomes" id="UP000541444">
    <property type="component" value="Unassembled WGS sequence"/>
</dbReference>
<evidence type="ECO:0000313" key="1">
    <source>
        <dbReference type="EMBL" id="KAF6162993.1"/>
    </source>
</evidence>
<dbReference type="EMBL" id="JACGCM010001009">
    <property type="protein sequence ID" value="KAF6162993.1"/>
    <property type="molecule type" value="Genomic_DNA"/>
</dbReference>
<feature type="non-terminal residue" evidence="1">
    <location>
        <position position="52"/>
    </location>
</feature>
<comment type="caution">
    <text evidence="1">The sequence shown here is derived from an EMBL/GenBank/DDBJ whole genome shotgun (WGS) entry which is preliminary data.</text>
</comment>
<dbReference type="AlphaFoldDB" id="A0A7J7N7D7"/>
<sequence length="52" mass="5909">MPCIKVKVKAICWAIQVTKETTHENLFVIIDCKDVKILYSQVMIIDGRQSTG</sequence>
<accession>A0A7J7N7D7</accession>
<evidence type="ECO:0000313" key="2">
    <source>
        <dbReference type="Proteomes" id="UP000541444"/>
    </source>
</evidence>
<protein>
    <submittedName>
        <fullName evidence="1">Uncharacterized protein</fullName>
    </submittedName>
</protein>
<gene>
    <name evidence="1" type="ORF">GIB67_021142</name>
</gene>